<name>A0AAV5KPN0_9ROSI</name>
<evidence type="ECO:0000256" key="1">
    <source>
        <dbReference type="SAM" id="Phobius"/>
    </source>
</evidence>
<feature type="transmembrane region" description="Helical" evidence="1">
    <location>
        <begin position="35"/>
        <end position="54"/>
    </location>
</feature>
<dbReference type="EMBL" id="BPVZ01000072">
    <property type="protein sequence ID" value="GKV26559.1"/>
    <property type="molecule type" value="Genomic_DNA"/>
</dbReference>
<evidence type="ECO:0000313" key="2">
    <source>
        <dbReference type="EMBL" id="GKV26559.1"/>
    </source>
</evidence>
<evidence type="ECO:0000313" key="3">
    <source>
        <dbReference type="Proteomes" id="UP001054252"/>
    </source>
</evidence>
<reference evidence="2 3" key="1">
    <citation type="journal article" date="2021" name="Commun. Biol.">
        <title>The genome of Shorea leprosula (Dipterocarpaceae) highlights the ecological relevance of drought in aseasonal tropical rainforests.</title>
        <authorList>
            <person name="Ng K.K.S."/>
            <person name="Kobayashi M.J."/>
            <person name="Fawcett J.A."/>
            <person name="Hatakeyama M."/>
            <person name="Paape T."/>
            <person name="Ng C.H."/>
            <person name="Ang C.C."/>
            <person name="Tnah L.H."/>
            <person name="Lee C.T."/>
            <person name="Nishiyama T."/>
            <person name="Sese J."/>
            <person name="O'Brien M.J."/>
            <person name="Copetti D."/>
            <person name="Mohd Noor M.I."/>
            <person name="Ong R.C."/>
            <person name="Putra M."/>
            <person name="Sireger I.Z."/>
            <person name="Indrioko S."/>
            <person name="Kosugi Y."/>
            <person name="Izuno A."/>
            <person name="Isagi Y."/>
            <person name="Lee S.L."/>
            <person name="Shimizu K.K."/>
        </authorList>
    </citation>
    <scope>NUCLEOTIDE SEQUENCE [LARGE SCALE GENOMIC DNA]</scope>
    <source>
        <strain evidence="2">214</strain>
    </source>
</reference>
<dbReference type="Proteomes" id="UP001054252">
    <property type="component" value="Unassembled WGS sequence"/>
</dbReference>
<comment type="caution">
    <text evidence="2">The sequence shown here is derived from an EMBL/GenBank/DDBJ whole genome shotgun (WGS) entry which is preliminary data.</text>
</comment>
<sequence length="91" mass="10229">MDAFCLKDELLSNFYSKGNFPQQGTEAPLSTVKCLVNFIAVLILTSTCTFFTFFSSIWFKIYVSLACAYLTSGTYFNIRPTPLLGFLKAQL</sequence>
<evidence type="ECO:0008006" key="4">
    <source>
        <dbReference type="Google" id="ProtNLM"/>
    </source>
</evidence>
<keyword evidence="1" id="KW-0472">Membrane</keyword>
<organism evidence="2 3">
    <name type="scientific">Rubroshorea leprosula</name>
    <dbReference type="NCBI Taxonomy" id="152421"/>
    <lineage>
        <taxon>Eukaryota</taxon>
        <taxon>Viridiplantae</taxon>
        <taxon>Streptophyta</taxon>
        <taxon>Embryophyta</taxon>
        <taxon>Tracheophyta</taxon>
        <taxon>Spermatophyta</taxon>
        <taxon>Magnoliopsida</taxon>
        <taxon>eudicotyledons</taxon>
        <taxon>Gunneridae</taxon>
        <taxon>Pentapetalae</taxon>
        <taxon>rosids</taxon>
        <taxon>malvids</taxon>
        <taxon>Malvales</taxon>
        <taxon>Dipterocarpaceae</taxon>
        <taxon>Rubroshorea</taxon>
    </lineage>
</organism>
<keyword evidence="1" id="KW-0812">Transmembrane</keyword>
<gene>
    <name evidence="2" type="ORF">SLEP1_g35840</name>
</gene>
<proteinExistence type="predicted"/>
<protein>
    <recommendedName>
        <fullName evidence="4">Vesicle transport protein</fullName>
    </recommendedName>
</protein>
<keyword evidence="1" id="KW-1133">Transmembrane helix</keyword>
<accession>A0AAV5KPN0</accession>
<dbReference type="AlphaFoldDB" id="A0AAV5KPN0"/>
<keyword evidence="3" id="KW-1185">Reference proteome</keyword>